<proteinExistence type="predicted"/>
<evidence type="ECO:0000313" key="1">
    <source>
        <dbReference type="EMBL" id="CAK5278414.1"/>
    </source>
</evidence>
<evidence type="ECO:0000313" key="2">
    <source>
        <dbReference type="Proteomes" id="UP001295794"/>
    </source>
</evidence>
<accession>A0AAD2HL30</accession>
<protein>
    <submittedName>
        <fullName evidence="1">Uncharacterized protein</fullName>
    </submittedName>
</protein>
<comment type="caution">
    <text evidence="1">The sequence shown here is derived from an EMBL/GenBank/DDBJ whole genome shotgun (WGS) entry which is preliminary data.</text>
</comment>
<gene>
    <name evidence="1" type="ORF">MYCIT1_LOCUS27749</name>
</gene>
<dbReference type="AlphaFoldDB" id="A0AAD2HL30"/>
<reference evidence="1" key="1">
    <citation type="submission" date="2023-11" db="EMBL/GenBank/DDBJ databases">
        <authorList>
            <person name="De Vega J J."/>
            <person name="De Vega J J."/>
        </authorList>
    </citation>
    <scope>NUCLEOTIDE SEQUENCE</scope>
</reference>
<dbReference type="EMBL" id="CAVNYO010000421">
    <property type="protein sequence ID" value="CAK5278414.1"/>
    <property type="molecule type" value="Genomic_DNA"/>
</dbReference>
<sequence length="168" mass="18417">MSSGSSRSAIAGRPLRRIHRRHARRLSSSPCTPFLKGSCYHVHESLDTDNLSTLLGSRYRIQTMSLGAENVSTRCVYRRTPACLSCRRIYLLPPKRSCEDPLCADVPGWPPLCMWIAPCSEEAVKTDSVGDCALVDAVHTCVFSVDRSVSPGHALDPEQASSRRSPCG</sequence>
<organism evidence="1 2">
    <name type="scientific">Mycena citricolor</name>
    <dbReference type="NCBI Taxonomy" id="2018698"/>
    <lineage>
        <taxon>Eukaryota</taxon>
        <taxon>Fungi</taxon>
        <taxon>Dikarya</taxon>
        <taxon>Basidiomycota</taxon>
        <taxon>Agaricomycotina</taxon>
        <taxon>Agaricomycetes</taxon>
        <taxon>Agaricomycetidae</taxon>
        <taxon>Agaricales</taxon>
        <taxon>Marasmiineae</taxon>
        <taxon>Mycenaceae</taxon>
        <taxon>Mycena</taxon>
    </lineage>
</organism>
<dbReference type="Proteomes" id="UP001295794">
    <property type="component" value="Unassembled WGS sequence"/>
</dbReference>
<keyword evidence="2" id="KW-1185">Reference proteome</keyword>
<name>A0AAD2HL30_9AGAR</name>